<proteinExistence type="predicted"/>
<feature type="transmembrane region" description="Helical" evidence="7">
    <location>
        <begin position="170"/>
        <end position="193"/>
    </location>
</feature>
<accession>A0A165GNS5</accession>
<dbReference type="InterPro" id="IPR036259">
    <property type="entry name" value="MFS_trans_sf"/>
</dbReference>
<keyword evidence="3 7" id="KW-0812">Transmembrane</keyword>
<evidence type="ECO:0000313" key="8">
    <source>
        <dbReference type="EMBL" id="KZV90788.1"/>
    </source>
</evidence>
<protein>
    <submittedName>
        <fullName evidence="8">MFS general substrate transporter</fullName>
    </submittedName>
</protein>
<dbReference type="Pfam" id="PF07690">
    <property type="entry name" value="MFS_1"/>
    <property type="match status" value="1"/>
</dbReference>
<feature type="transmembrane region" description="Helical" evidence="7">
    <location>
        <begin position="322"/>
        <end position="340"/>
    </location>
</feature>
<feature type="transmembrane region" description="Helical" evidence="7">
    <location>
        <begin position="352"/>
        <end position="373"/>
    </location>
</feature>
<feature type="transmembrane region" description="Helical" evidence="7">
    <location>
        <begin position="205"/>
        <end position="224"/>
    </location>
</feature>
<comment type="subcellular location">
    <subcellularLocation>
        <location evidence="1">Membrane</location>
        <topology evidence="1">Multi-pass membrane protein</topology>
    </subcellularLocation>
</comment>
<keyword evidence="5 7" id="KW-0472">Membrane</keyword>
<sequence length="474" mass="52273">MSAQRSPTASLSDKDKLGAEESRIDTIASPTPDTPGPSSRAKAGDAALEILGDGSTRHQYTEEEDRRVLRKIDFWVMPIVLMVYFLQQLDKSSVSYASVFGLVQQTGLVGKQYSWLTSIVYVAQLVWQPMSSYMLVRFPLSKYLFVHVLFWGVIVASTAGAHNFKGLITARFFLGIFEATVAPCFITITQMWWRRREQTMRLSMWMAMNGVTGVVGSLVTYGLGHIKGSLHEYQPHSVPSGGISAFGPLIISGFGFDQFKTILFNIPFSALQVIATLVSAYISTKIKLKWPVLVGLTIPPIAGASALYAMGRTPELRNKLLGCYYVISVFTAIQPILYTWSAQNTAGHTKKVCVTAVVFVAQCTGNIVGPLLYKTEDKPYYHSGLTANLVCWIALLVLTLITASYLALMNRRHAKRRVRVGKSAVVLDTSLEEYREAAAASAVTDGEKQGGPALNDRAFDDLTDMKNEDFIYVL</sequence>
<feature type="transmembrane region" description="Helical" evidence="7">
    <location>
        <begin position="290"/>
        <end position="310"/>
    </location>
</feature>
<evidence type="ECO:0000256" key="7">
    <source>
        <dbReference type="SAM" id="Phobius"/>
    </source>
</evidence>
<organism evidence="8 9">
    <name type="scientific">Exidia glandulosa HHB12029</name>
    <dbReference type="NCBI Taxonomy" id="1314781"/>
    <lineage>
        <taxon>Eukaryota</taxon>
        <taxon>Fungi</taxon>
        <taxon>Dikarya</taxon>
        <taxon>Basidiomycota</taxon>
        <taxon>Agaricomycotina</taxon>
        <taxon>Agaricomycetes</taxon>
        <taxon>Auriculariales</taxon>
        <taxon>Exidiaceae</taxon>
        <taxon>Exidia</taxon>
    </lineage>
</organism>
<feature type="region of interest" description="Disordered" evidence="6">
    <location>
        <begin position="1"/>
        <end position="43"/>
    </location>
</feature>
<feature type="transmembrane region" description="Helical" evidence="7">
    <location>
        <begin position="385"/>
        <end position="408"/>
    </location>
</feature>
<evidence type="ECO:0000256" key="6">
    <source>
        <dbReference type="SAM" id="MobiDB-lite"/>
    </source>
</evidence>
<feature type="transmembrane region" description="Helical" evidence="7">
    <location>
        <begin position="262"/>
        <end position="283"/>
    </location>
</feature>
<dbReference type="InParanoid" id="A0A165GNS5"/>
<evidence type="ECO:0000313" key="9">
    <source>
        <dbReference type="Proteomes" id="UP000077266"/>
    </source>
</evidence>
<dbReference type="OrthoDB" id="6730379at2759"/>
<gene>
    <name evidence="8" type="ORF">EXIGLDRAFT_770456</name>
</gene>
<dbReference type="Proteomes" id="UP000077266">
    <property type="component" value="Unassembled WGS sequence"/>
</dbReference>
<dbReference type="PANTHER" id="PTHR43791:SF59">
    <property type="entry name" value="TRANSPORTER, PUTATIVE (AFU_ORTHOLOGUE AFUA_1G06550)-RELATED"/>
    <property type="match status" value="1"/>
</dbReference>
<evidence type="ECO:0000256" key="1">
    <source>
        <dbReference type="ARBA" id="ARBA00004141"/>
    </source>
</evidence>
<dbReference type="GO" id="GO:0016020">
    <property type="term" value="C:membrane"/>
    <property type="evidence" value="ECO:0007669"/>
    <property type="project" value="UniProtKB-SubCell"/>
</dbReference>
<dbReference type="PANTHER" id="PTHR43791">
    <property type="entry name" value="PERMEASE-RELATED"/>
    <property type="match status" value="1"/>
</dbReference>
<keyword evidence="2" id="KW-0813">Transport</keyword>
<keyword evidence="4 7" id="KW-1133">Transmembrane helix</keyword>
<dbReference type="STRING" id="1314781.A0A165GNS5"/>
<evidence type="ECO:0000256" key="5">
    <source>
        <dbReference type="ARBA" id="ARBA00023136"/>
    </source>
</evidence>
<evidence type="ECO:0000256" key="4">
    <source>
        <dbReference type="ARBA" id="ARBA00022989"/>
    </source>
</evidence>
<dbReference type="Gene3D" id="1.20.1250.20">
    <property type="entry name" value="MFS general substrate transporter like domains"/>
    <property type="match status" value="2"/>
</dbReference>
<dbReference type="AlphaFoldDB" id="A0A165GNS5"/>
<feature type="compositionally biased region" description="Polar residues" evidence="6">
    <location>
        <begin position="1"/>
        <end position="11"/>
    </location>
</feature>
<feature type="transmembrane region" description="Helical" evidence="7">
    <location>
        <begin position="143"/>
        <end position="164"/>
    </location>
</feature>
<dbReference type="GO" id="GO:0022857">
    <property type="term" value="F:transmembrane transporter activity"/>
    <property type="evidence" value="ECO:0007669"/>
    <property type="project" value="InterPro"/>
</dbReference>
<dbReference type="SUPFAM" id="SSF103473">
    <property type="entry name" value="MFS general substrate transporter"/>
    <property type="match status" value="1"/>
</dbReference>
<name>A0A165GNS5_EXIGL</name>
<keyword evidence="9" id="KW-1185">Reference proteome</keyword>
<feature type="compositionally biased region" description="Basic and acidic residues" evidence="6">
    <location>
        <begin position="12"/>
        <end position="24"/>
    </location>
</feature>
<dbReference type="InterPro" id="IPR011701">
    <property type="entry name" value="MFS"/>
</dbReference>
<evidence type="ECO:0000256" key="3">
    <source>
        <dbReference type="ARBA" id="ARBA00022692"/>
    </source>
</evidence>
<evidence type="ECO:0000256" key="2">
    <source>
        <dbReference type="ARBA" id="ARBA00022448"/>
    </source>
</evidence>
<reference evidence="8 9" key="1">
    <citation type="journal article" date="2016" name="Mol. Biol. Evol.">
        <title>Comparative Genomics of Early-Diverging Mushroom-Forming Fungi Provides Insights into the Origins of Lignocellulose Decay Capabilities.</title>
        <authorList>
            <person name="Nagy L.G."/>
            <person name="Riley R."/>
            <person name="Tritt A."/>
            <person name="Adam C."/>
            <person name="Daum C."/>
            <person name="Floudas D."/>
            <person name="Sun H."/>
            <person name="Yadav J.S."/>
            <person name="Pangilinan J."/>
            <person name="Larsson K.H."/>
            <person name="Matsuura K."/>
            <person name="Barry K."/>
            <person name="Labutti K."/>
            <person name="Kuo R."/>
            <person name="Ohm R.A."/>
            <person name="Bhattacharya S.S."/>
            <person name="Shirouzu T."/>
            <person name="Yoshinaga Y."/>
            <person name="Martin F.M."/>
            <person name="Grigoriev I.V."/>
            <person name="Hibbett D.S."/>
        </authorList>
    </citation>
    <scope>NUCLEOTIDE SEQUENCE [LARGE SCALE GENOMIC DNA]</scope>
    <source>
        <strain evidence="8 9">HHB12029</strain>
    </source>
</reference>
<dbReference type="EMBL" id="KV426040">
    <property type="protein sequence ID" value="KZV90788.1"/>
    <property type="molecule type" value="Genomic_DNA"/>
</dbReference>